<dbReference type="InterPro" id="IPR000089">
    <property type="entry name" value="Biotin_lipoyl"/>
</dbReference>
<dbReference type="Gene3D" id="2.40.50.100">
    <property type="match status" value="1"/>
</dbReference>
<evidence type="ECO:0000256" key="4">
    <source>
        <dbReference type="RuleBase" id="RU364055"/>
    </source>
</evidence>
<dbReference type="PANTHER" id="PTHR11715:SF3">
    <property type="entry name" value="GLYCINE CLEAVAGE SYSTEM H PROTEIN-RELATED"/>
    <property type="match status" value="1"/>
</dbReference>
<accession>A0A1B0DIS6</accession>
<dbReference type="AlphaFoldDB" id="A0A1B0DIS6"/>
<dbReference type="Proteomes" id="UP000092462">
    <property type="component" value="Unassembled WGS sequence"/>
</dbReference>
<comment type="cofactor">
    <cofactor evidence="4">
        <name>(R)-lipoate</name>
        <dbReference type="ChEBI" id="CHEBI:83088"/>
    </cofactor>
    <text evidence="4">Binds 1 lipoyl cofactor covalently.</text>
</comment>
<dbReference type="GO" id="GO:0005739">
    <property type="term" value="C:mitochondrion"/>
    <property type="evidence" value="ECO:0007669"/>
    <property type="project" value="UniProtKB-SubCell"/>
</dbReference>
<dbReference type="CDD" id="cd06848">
    <property type="entry name" value="GCS_H"/>
    <property type="match status" value="1"/>
</dbReference>
<comment type="subunit">
    <text evidence="4">The glycine cleavage system is composed of four proteins: P, T, L and H.</text>
</comment>
<evidence type="ECO:0000256" key="1">
    <source>
        <dbReference type="ARBA" id="ARBA00009249"/>
    </source>
</evidence>
<evidence type="ECO:0000313" key="5">
    <source>
        <dbReference type="EnsemblMetazoa" id="PPAI008063-PA"/>
    </source>
</evidence>
<dbReference type="VEuPathDB" id="VectorBase:PPAI008063"/>
<dbReference type="PANTHER" id="PTHR11715">
    <property type="entry name" value="GLYCINE CLEAVAGE SYSTEM H PROTEIN"/>
    <property type="match status" value="1"/>
</dbReference>
<dbReference type="InterPro" id="IPR011053">
    <property type="entry name" value="Single_hybrid_motif"/>
</dbReference>
<evidence type="ECO:0000256" key="2">
    <source>
        <dbReference type="ARBA" id="ARBA00022823"/>
    </source>
</evidence>
<sequence length="170" mass="18759">MVLCQSMVRACRVAIRGPGRVFLVKSHAPAATVVSRSFSLQTICHADRRYTDKHEWVSVEGTVGTVGISQYAQEALGDVVYAQLPDVGTNLSQKDECGALESVKAASELYSPVSGKVTEKNTAVEDTPSLINTSCYDKGWLFRVELSKPEEVDALMDEKQYKEFLKNEDH</sequence>
<dbReference type="VEuPathDB" id="VectorBase:PPAPM1_002339"/>
<dbReference type="InterPro" id="IPR033753">
    <property type="entry name" value="GCV_H/Fam206"/>
</dbReference>
<dbReference type="EnsemblMetazoa" id="PPAI008063-RA">
    <property type="protein sequence ID" value="PPAI008063-PA"/>
    <property type="gene ID" value="PPAI008063"/>
</dbReference>
<comment type="function">
    <text evidence="4">The H protein shuttles the methylamine group of glycine from the P protein to the T protein.</text>
</comment>
<dbReference type="PROSITE" id="PS00189">
    <property type="entry name" value="LIPOYL"/>
    <property type="match status" value="1"/>
</dbReference>
<dbReference type="PROSITE" id="PS50968">
    <property type="entry name" value="BIOTINYL_LIPOYL"/>
    <property type="match status" value="1"/>
</dbReference>
<comment type="subcellular location">
    <subcellularLocation>
        <location evidence="4">Mitochondrion</location>
    </subcellularLocation>
</comment>
<keyword evidence="3 4" id="KW-0809">Transit peptide</keyword>
<evidence type="ECO:0000256" key="3">
    <source>
        <dbReference type="ARBA" id="ARBA00022946"/>
    </source>
</evidence>
<dbReference type="EMBL" id="AJVK01063079">
    <property type="status" value="NOT_ANNOTATED_CDS"/>
    <property type="molecule type" value="Genomic_DNA"/>
</dbReference>
<proteinExistence type="inferred from homology"/>
<reference evidence="5" key="1">
    <citation type="submission" date="2022-08" db="UniProtKB">
        <authorList>
            <consortium name="EnsemblMetazoa"/>
        </authorList>
    </citation>
    <scope>IDENTIFICATION</scope>
    <source>
        <strain evidence="5">Israel</strain>
    </source>
</reference>
<keyword evidence="6" id="KW-1185">Reference proteome</keyword>
<name>A0A1B0DIS6_PHLPP</name>
<dbReference type="InterPro" id="IPR003016">
    <property type="entry name" value="2-oxoA_DH_lipoyl-BS"/>
</dbReference>
<organism evidence="5 6">
    <name type="scientific">Phlebotomus papatasi</name>
    <name type="common">Sandfly</name>
    <dbReference type="NCBI Taxonomy" id="29031"/>
    <lineage>
        <taxon>Eukaryota</taxon>
        <taxon>Metazoa</taxon>
        <taxon>Ecdysozoa</taxon>
        <taxon>Arthropoda</taxon>
        <taxon>Hexapoda</taxon>
        <taxon>Insecta</taxon>
        <taxon>Pterygota</taxon>
        <taxon>Neoptera</taxon>
        <taxon>Endopterygota</taxon>
        <taxon>Diptera</taxon>
        <taxon>Nematocera</taxon>
        <taxon>Psychodoidea</taxon>
        <taxon>Psychodidae</taxon>
        <taxon>Phlebotomus</taxon>
        <taxon>Phlebotomus</taxon>
    </lineage>
</organism>
<dbReference type="InterPro" id="IPR017453">
    <property type="entry name" value="GCV_H_sub"/>
</dbReference>
<keyword evidence="2 4" id="KW-0450">Lipoyl</keyword>
<dbReference type="HAMAP" id="MF_00272">
    <property type="entry name" value="GcvH"/>
    <property type="match status" value="1"/>
</dbReference>
<protein>
    <recommendedName>
        <fullName evidence="4">Glycine cleavage system H protein</fullName>
    </recommendedName>
</protein>
<keyword evidence="4" id="KW-0496">Mitochondrion</keyword>
<comment type="similarity">
    <text evidence="1 4">Belongs to the GcvH family.</text>
</comment>
<dbReference type="InterPro" id="IPR002930">
    <property type="entry name" value="GCV_H"/>
</dbReference>
<dbReference type="SUPFAM" id="SSF51230">
    <property type="entry name" value="Single hybrid motif"/>
    <property type="match status" value="1"/>
</dbReference>
<dbReference type="Pfam" id="PF01597">
    <property type="entry name" value="GCV_H"/>
    <property type="match status" value="1"/>
</dbReference>
<dbReference type="GO" id="GO:0009249">
    <property type="term" value="P:protein lipoylation"/>
    <property type="evidence" value="ECO:0007669"/>
    <property type="project" value="TreeGrafter"/>
</dbReference>
<dbReference type="NCBIfam" id="TIGR00527">
    <property type="entry name" value="gcvH"/>
    <property type="match status" value="1"/>
</dbReference>
<dbReference type="NCBIfam" id="NF002270">
    <property type="entry name" value="PRK01202.1"/>
    <property type="match status" value="1"/>
</dbReference>
<evidence type="ECO:0000313" key="6">
    <source>
        <dbReference type="Proteomes" id="UP000092462"/>
    </source>
</evidence>
<dbReference type="GO" id="GO:0019464">
    <property type="term" value="P:glycine decarboxylation via glycine cleavage system"/>
    <property type="evidence" value="ECO:0007669"/>
    <property type="project" value="UniProtKB-UniRule"/>
</dbReference>
<dbReference type="GO" id="GO:0005960">
    <property type="term" value="C:glycine cleavage complex"/>
    <property type="evidence" value="ECO:0007669"/>
    <property type="project" value="UniProtKB-UniRule"/>
</dbReference>